<keyword evidence="5 18" id="KW-0479">Metal-binding</keyword>
<dbReference type="SUPFAM" id="SSF53613">
    <property type="entry name" value="Ribokinase-like"/>
    <property type="match status" value="1"/>
</dbReference>
<reference evidence="22 23" key="2">
    <citation type="submission" date="2018-06" db="EMBL/GenBank/DDBJ databases">
        <authorList>
            <person name="Zhirakovskaya E."/>
        </authorList>
    </citation>
    <scope>NUCLEOTIDE SEQUENCE [LARGE SCALE GENOMIC DNA]</scope>
    <source>
        <strain evidence="22 23">FBKL4.011</strain>
    </source>
</reference>
<dbReference type="NCBIfam" id="TIGR00196">
    <property type="entry name" value="yjeF_cterm"/>
    <property type="match status" value="1"/>
</dbReference>
<feature type="domain" description="YjeF N-terminal" evidence="21">
    <location>
        <begin position="9"/>
        <end position="219"/>
    </location>
</feature>
<dbReference type="Proteomes" id="UP000251213">
    <property type="component" value="Unassembled WGS sequence"/>
</dbReference>
<comment type="subunit">
    <text evidence="17">Homotetramer.</text>
</comment>
<dbReference type="Pfam" id="PF03853">
    <property type="entry name" value="YjeF_N"/>
    <property type="match status" value="1"/>
</dbReference>
<keyword evidence="6 17" id="KW-0547">Nucleotide-binding</keyword>
<feature type="binding site" evidence="18">
    <location>
        <begin position="132"/>
        <end position="138"/>
    </location>
    <ligand>
        <name>(6S)-NADPHX</name>
        <dbReference type="ChEBI" id="CHEBI:64076"/>
    </ligand>
</feature>
<evidence type="ECO:0000259" key="20">
    <source>
        <dbReference type="PROSITE" id="PS51383"/>
    </source>
</evidence>
<feature type="binding site" evidence="17">
    <location>
        <position position="386"/>
    </location>
    <ligand>
        <name>(6S)-NADPHX</name>
        <dbReference type="ChEBI" id="CHEBI:64076"/>
    </ligand>
</feature>
<comment type="function">
    <text evidence="18">Catalyzes the epimerization of the S- and R-forms of NAD(P)HX, a damaged form of NAD(P)H that is a result of enzymatic or heat-dependent hydration. This is a prerequisite for the S-specific NAD(P)H-hydrate dehydratase to allow the repair of both epimers of NAD(P)HX.</text>
</comment>
<keyword evidence="9 18" id="KW-0630">Potassium</keyword>
<evidence type="ECO:0000256" key="19">
    <source>
        <dbReference type="PIRNR" id="PIRNR017184"/>
    </source>
</evidence>
<evidence type="ECO:0000256" key="17">
    <source>
        <dbReference type="HAMAP-Rule" id="MF_01965"/>
    </source>
</evidence>
<feature type="binding site" evidence="18">
    <location>
        <position position="165"/>
    </location>
    <ligand>
        <name>K(+)</name>
        <dbReference type="ChEBI" id="CHEBI:29103"/>
    </ligand>
</feature>
<keyword evidence="11 18" id="KW-0413">Isomerase</keyword>
<dbReference type="OrthoDB" id="9806925at2"/>
<comment type="catalytic activity">
    <reaction evidence="1 18 19">
        <text>(6R)-NADHX = (6S)-NADHX</text>
        <dbReference type="Rhea" id="RHEA:32215"/>
        <dbReference type="ChEBI" id="CHEBI:64074"/>
        <dbReference type="ChEBI" id="CHEBI:64075"/>
        <dbReference type="EC" id="5.1.99.6"/>
    </reaction>
</comment>
<dbReference type="InterPro" id="IPR029056">
    <property type="entry name" value="Ribokinase-like"/>
</dbReference>
<evidence type="ECO:0000256" key="1">
    <source>
        <dbReference type="ARBA" id="ARBA00000013"/>
    </source>
</evidence>
<evidence type="ECO:0000256" key="3">
    <source>
        <dbReference type="ARBA" id="ARBA00006001"/>
    </source>
</evidence>
<dbReference type="CDD" id="cd01171">
    <property type="entry name" value="YXKO-related"/>
    <property type="match status" value="1"/>
</dbReference>
<dbReference type="AlphaFoldDB" id="A0A364K1Y8"/>
<evidence type="ECO:0000256" key="4">
    <source>
        <dbReference type="ARBA" id="ARBA00009524"/>
    </source>
</evidence>
<evidence type="ECO:0000313" key="22">
    <source>
        <dbReference type="EMBL" id="RAL22048.1"/>
    </source>
</evidence>
<dbReference type="PIRSF" id="PIRSF017184">
    <property type="entry name" value="Nnr"/>
    <property type="match status" value="1"/>
</dbReference>
<comment type="similarity">
    <text evidence="3 19">In the N-terminal section; belongs to the NnrE/AIBP family.</text>
</comment>
<feature type="binding site" evidence="17">
    <location>
        <position position="333"/>
    </location>
    <ligand>
        <name>(6S)-NADPHX</name>
        <dbReference type="ChEBI" id="CHEBI:64076"/>
    </ligand>
</feature>
<dbReference type="HAMAP" id="MF_01966">
    <property type="entry name" value="NADHX_epimerase"/>
    <property type="match status" value="1"/>
</dbReference>
<dbReference type="GO" id="GO:0046496">
    <property type="term" value="P:nicotinamide nucleotide metabolic process"/>
    <property type="evidence" value="ECO:0007669"/>
    <property type="project" value="UniProtKB-UniRule"/>
</dbReference>
<dbReference type="GO" id="GO:0052855">
    <property type="term" value="F:ADP-dependent NAD(P)H-hydrate dehydratase activity"/>
    <property type="evidence" value="ECO:0007669"/>
    <property type="project" value="UniProtKB-UniRule"/>
</dbReference>
<dbReference type="InterPro" id="IPR000631">
    <property type="entry name" value="CARKD"/>
</dbReference>
<evidence type="ECO:0000256" key="15">
    <source>
        <dbReference type="ARBA" id="ARBA00048238"/>
    </source>
</evidence>
<dbReference type="Gene3D" id="3.40.50.10260">
    <property type="entry name" value="YjeF N-terminal domain"/>
    <property type="match status" value="1"/>
</dbReference>
<dbReference type="InterPro" id="IPR004443">
    <property type="entry name" value="YjeF_N_dom"/>
</dbReference>
<evidence type="ECO:0000256" key="11">
    <source>
        <dbReference type="ARBA" id="ARBA00023235"/>
    </source>
</evidence>
<comment type="caution">
    <text evidence="22">The sequence shown here is derived from an EMBL/GenBank/DDBJ whole genome shotgun (WGS) entry which is preliminary data.</text>
</comment>
<dbReference type="HAMAP" id="MF_01965">
    <property type="entry name" value="NADHX_dehydratase"/>
    <property type="match status" value="1"/>
</dbReference>
<protein>
    <recommendedName>
        <fullName evidence="19">Bifunctional NAD(P)H-hydrate repair enzyme</fullName>
    </recommendedName>
    <alternativeName>
        <fullName evidence="19">Nicotinamide nucleotide repair protein</fullName>
    </alternativeName>
    <domain>
        <recommendedName>
            <fullName evidence="19">ADP-dependent (S)-NAD(P)H-hydrate dehydratase</fullName>
            <ecNumber evidence="19">4.2.1.136</ecNumber>
        </recommendedName>
        <alternativeName>
            <fullName evidence="19">ADP-dependent NAD(P)HX dehydratase</fullName>
        </alternativeName>
    </domain>
    <domain>
        <recommendedName>
            <fullName evidence="19">NAD(P)H-hydrate epimerase</fullName>
            <ecNumber evidence="19">5.1.99.6</ecNumber>
        </recommendedName>
    </domain>
</protein>
<dbReference type="GO" id="GO:0052856">
    <property type="term" value="F:NAD(P)HX epimerase activity"/>
    <property type="evidence" value="ECO:0007669"/>
    <property type="project" value="UniProtKB-UniRule"/>
</dbReference>
<comment type="similarity">
    <text evidence="4 19">In the C-terminal section; belongs to the NnrD/CARKD family.</text>
</comment>
<dbReference type="EMBL" id="QJKK01000010">
    <property type="protein sequence ID" value="RAL22048.1"/>
    <property type="molecule type" value="Genomic_DNA"/>
</dbReference>
<comment type="cofactor">
    <cofactor evidence="17">
        <name>Mg(2+)</name>
        <dbReference type="ChEBI" id="CHEBI:18420"/>
    </cofactor>
</comment>
<dbReference type="PANTHER" id="PTHR12592:SF0">
    <property type="entry name" value="ATP-DEPENDENT (S)-NAD(P)H-HYDRATE DEHYDRATASE"/>
    <property type="match status" value="1"/>
</dbReference>
<feature type="binding site" evidence="18">
    <location>
        <begin position="57"/>
        <end position="61"/>
    </location>
    <ligand>
        <name>(6S)-NADPHX</name>
        <dbReference type="ChEBI" id="CHEBI:64076"/>
    </ligand>
</feature>
<evidence type="ECO:0000256" key="13">
    <source>
        <dbReference type="ARBA" id="ARBA00023268"/>
    </source>
</evidence>
<dbReference type="PROSITE" id="PS51385">
    <property type="entry name" value="YJEF_N"/>
    <property type="match status" value="1"/>
</dbReference>
<evidence type="ECO:0000256" key="9">
    <source>
        <dbReference type="ARBA" id="ARBA00022958"/>
    </source>
</evidence>
<feature type="binding site" evidence="18">
    <location>
        <position position="162"/>
    </location>
    <ligand>
        <name>(6S)-NADPHX</name>
        <dbReference type="ChEBI" id="CHEBI:64076"/>
    </ligand>
</feature>
<feature type="binding site" evidence="17">
    <location>
        <position position="453"/>
    </location>
    <ligand>
        <name>(6S)-NADPHX</name>
        <dbReference type="ChEBI" id="CHEBI:64076"/>
    </ligand>
</feature>
<evidence type="ECO:0000313" key="23">
    <source>
        <dbReference type="Proteomes" id="UP000251213"/>
    </source>
</evidence>
<evidence type="ECO:0000256" key="5">
    <source>
        <dbReference type="ARBA" id="ARBA00022723"/>
    </source>
</evidence>
<dbReference type="EC" id="5.1.99.6" evidence="19"/>
<dbReference type="EC" id="4.2.1.136" evidence="19"/>
<organism evidence="22 23">
    <name type="scientific">Thermoflavimicrobium daqui</name>
    <dbReference type="NCBI Taxonomy" id="2137476"/>
    <lineage>
        <taxon>Bacteria</taxon>
        <taxon>Bacillati</taxon>
        <taxon>Bacillota</taxon>
        <taxon>Bacilli</taxon>
        <taxon>Bacillales</taxon>
        <taxon>Thermoactinomycetaceae</taxon>
        <taxon>Thermoflavimicrobium</taxon>
    </lineage>
</organism>
<comment type="cofactor">
    <cofactor evidence="18 19">
        <name>K(+)</name>
        <dbReference type="ChEBI" id="CHEBI:29103"/>
    </cofactor>
    <text evidence="18 19">Binds 1 potassium ion per subunit.</text>
</comment>
<dbReference type="PANTHER" id="PTHR12592">
    <property type="entry name" value="ATP-DEPENDENT (S)-NAD(P)H-HYDRATE DEHYDRATASE FAMILY MEMBER"/>
    <property type="match status" value="1"/>
</dbReference>
<dbReference type="NCBIfam" id="TIGR00197">
    <property type="entry name" value="yjeF_nterm"/>
    <property type="match status" value="1"/>
</dbReference>
<dbReference type="InterPro" id="IPR030677">
    <property type="entry name" value="Nnr"/>
</dbReference>
<dbReference type="Gene3D" id="3.40.1190.20">
    <property type="match status" value="1"/>
</dbReference>
<feature type="binding site" evidence="18">
    <location>
        <position position="128"/>
    </location>
    <ligand>
        <name>K(+)</name>
        <dbReference type="ChEBI" id="CHEBI:29103"/>
    </ligand>
</feature>
<keyword evidence="10 17" id="KW-0520">NAD</keyword>
<comment type="catalytic activity">
    <reaction evidence="2 18 19">
        <text>(6R)-NADPHX = (6S)-NADPHX</text>
        <dbReference type="Rhea" id="RHEA:32227"/>
        <dbReference type="ChEBI" id="CHEBI:64076"/>
        <dbReference type="ChEBI" id="CHEBI:64077"/>
        <dbReference type="EC" id="5.1.99.6"/>
    </reaction>
</comment>
<dbReference type="Pfam" id="PF01256">
    <property type="entry name" value="Carb_kinase"/>
    <property type="match status" value="1"/>
</dbReference>
<feature type="domain" description="YjeF C-terminal" evidence="20">
    <location>
        <begin position="229"/>
        <end position="512"/>
    </location>
</feature>
<keyword evidence="23" id="KW-1185">Reference proteome</keyword>
<comment type="catalytic activity">
    <reaction evidence="15 17 19">
        <text>(6S)-NADHX + ADP = AMP + phosphate + NADH + H(+)</text>
        <dbReference type="Rhea" id="RHEA:32223"/>
        <dbReference type="ChEBI" id="CHEBI:15378"/>
        <dbReference type="ChEBI" id="CHEBI:43474"/>
        <dbReference type="ChEBI" id="CHEBI:57945"/>
        <dbReference type="ChEBI" id="CHEBI:64074"/>
        <dbReference type="ChEBI" id="CHEBI:456215"/>
        <dbReference type="ChEBI" id="CHEBI:456216"/>
        <dbReference type="EC" id="4.2.1.136"/>
    </reaction>
</comment>
<name>A0A364K1Y8_9BACL</name>
<evidence type="ECO:0000256" key="7">
    <source>
        <dbReference type="ARBA" id="ARBA00022840"/>
    </source>
</evidence>
<comment type="similarity">
    <text evidence="18">Belongs to the NnrE/AIBP family.</text>
</comment>
<keyword evidence="7 17" id="KW-0067">ATP-binding</keyword>
<dbReference type="PROSITE" id="PS51383">
    <property type="entry name" value="YJEF_C_3"/>
    <property type="match status" value="1"/>
</dbReference>
<gene>
    <name evidence="18" type="primary">nnrE</name>
    <name evidence="17" type="synonym">nnrD</name>
    <name evidence="22" type="ORF">DL897_14735</name>
</gene>
<dbReference type="GO" id="GO:0110051">
    <property type="term" value="P:metabolite repair"/>
    <property type="evidence" value="ECO:0007669"/>
    <property type="project" value="TreeGrafter"/>
</dbReference>
<proteinExistence type="inferred from homology"/>
<keyword evidence="13" id="KW-0511">Multifunctional enzyme</keyword>
<evidence type="ECO:0000256" key="10">
    <source>
        <dbReference type="ARBA" id="ARBA00023027"/>
    </source>
</evidence>
<comment type="similarity">
    <text evidence="17">Belongs to the NnrD/CARKD family.</text>
</comment>
<accession>A0A364K1Y8</accession>
<sequence length="515" mass="55509">MYLVTAQEMRNIDHFAIDTLGIPGVVLMENAGRAVAESIQRKFPEPKNAVVLCGTGNNGGDGWVAIRYLLFAGWNVEAWLVGNEDKLTPDAKIFYHVCQKLTSVHIYHDKSKQKLMKKHLQEAQVIVDALLGTGVKGELRPLLREVVSLINQQPKAWVVSVDIPTGMDTDTGMVSSEVVHAQQTITFGYPKWGHYLYPGADVCGEVNVVDIGLPTQFPADLTPKAQLNEPALWRGYIQPRNPWAHKGTYGHALLIGGAKGMLGAITMAGAVAYRSGVGMVTLTVPEGQEVSLAGKVTQELIWSWSGKSVFSAESAKQFMERASRYSAVVIGPGLGRFMGEDKWLGDLLSTIKAPLVLDADALNILADHPELIKLRDSEYPTVLTPHPGEMARLLHCSISEVESSRLSAARTVANHTGMIVVLKGRYTIIAYPTGKQVVNIIGSPALAKAGSGDLLAGLLGSLLAQRIPANQAVPMATYLHGQAGVIASQTVSEHAVCYQDIIVALGKAFEQLPLS</sequence>
<comment type="function">
    <text evidence="14 19">Bifunctional enzyme that catalyzes the epimerization of the S- and R-forms of NAD(P)HX and the dehydration of the S-form of NAD(P)HX at the expense of ADP, which is converted to AMP. This allows the repair of both epimers of NAD(P)HX, a damaged form of NAD(P)H that is a result of enzymatic or heat-dependent hydration.</text>
</comment>
<evidence type="ECO:0000256" key="6">
    <source>
        <dbReference type="ARBA" id="ARBA00022741"/>
    </source>
</evidence>
<evidence type="ECO:0000256" key="12">
    <source>
        <dbReference type="ARBA" id="ARBA00023239"/>
    </source>
</evidence>
<evidence type="ECO:0000259" key="21">
    <source>
        <dbReference type="PROSITE" id="PS51385"/>
    </source>
</evidence>
<feature type="binding site" evidence="17">
    <location>
        <position position="452"/>
    </location>
    <ligand>
        <name>AMP</name>
        <dbReference type="ChEBI" id="CHEBI:456215"/>
    </ligand>
</feature>
<evidence type="ECO:0000256" key="14">
    <source>
        <dbReference type="ARBA" id="ARBA00025153"/>
    </source>
</evidence>
<dbReference type="GO" id="GO:0046872">
    <property type="term" value="F:metal ion binding"/>
    <property type="evidence" value="ECO:0007669"/>
    <property type="project" value="UniProtKB-UniRule"/>
</dbReference>
<comment type="caution">
    <text evidence="18">Lacks conserved residue(s) required for the propagation of feature annotation.</text>
</comment>
<feature type="binding site" evidence="17">
    <location>
        <begin position="423"/>
        <end position="427"/>
    </location>
    <ligand>
        <name>AMP</name>
        <dbReference type="ChEBI" id="CHEBI:456215"/>
    </ligand>
</feature>
<dbReference type="SUPFAM" id="SSF64153">
    <property type="entry name" value="YjeF N-terminal domain-like"/>
    <property type="match status" value="1"/>
</dbReference>
<evidence type="ECO:0000256" key="18">
    <source>
        <dbReference type="HAMAP-Rule" id="MF_01966"/>
    </source>
</evidence>
<dbReference type="GO" id="GO:0005524">
    <property type="term" value="F:ATP binding"/>
    <property type="evidence" value="ECO:0007669"/>
    <property type="project" value="UniProtKB-UniRule"/>
</dbReference>
<keyword evidence="8 17" id="KW-0521">NADP</keyword>
<reference evidence="22 23" key="1">
    <citation type="submission" date="2018-06" db="EMBL/GenBank/DDBJ databases">
        <title>Thermoflavimicrobium daqus sp. nov., a thermophilic microbe isolated from Moutai-flavour Daqu.</title>
        <authorList>
            <person name="Wang X."/>
            <person name="Zhou H."/>
        </authorList>
    </citation>
    <scope>NUCLEOTIDE SEQUENCE [LARGE SCALE GENOMIC DNA]</scope>
    <source>
        <strain evidence="22 23">FBKL4.011</strain>
    </source>
</reference>
<feature type="binding site" evidence="17">
    <location>
        <position position="264"/>
    </location>
    <ligand>
        <name>(6S)-NADPHX</name>
        <dbReference type="ChEBI" id="CHEBI:64076"/>
    </ligand>
</feature>
<comment type="catalytic activity">
    <reaction evidence="16 17 19">
        <text>(6S)-NADPHX + ADP = AMP + phosphate + NADPH + H(+)</text>
        <dbReference type="Rhea" id="RHEA:32235"/>
        <dbReference type="ChEBI" id="CHEBI:15378"/>
        <dbReference type="ChEBI" id="CHEBI:43474"/>
        <dbReference type="ChEBI" id="CHEBI:57783"/>
        <dbReference type="ChEBI" id="CHEBI:64076"/>
        <dbReference type="ChEBI" id="CHEBI:456215"/>
        <dbReference type="ChEBI" id="CHEBI:456216"/>
        <dbReference type="EC" id="4.2.1.136"/>
    </reaction>
</comment>
<evidence type="ECO:0000256" key="2">
    <source>
        <dbReference type="ARBA" id="ARBA00000909"/>
    </source>
</evidence>
<dbReference type="RefSeq" id="WP_113659892.1">
    <property type="nucleotide sequence ID" value="NZ_KZ845672.1"/>
</dbReference>
<feature type="binding site" evidence="18">
    <location>
        <position position="58"/>
    </location>
    <ligand>
        <name>K(+)</name>
        <dbReference type="ChEBI" id="CHEBI:29103"/>
    </ligand>
</feature>
<evidence type="ECO:0000256" key="16">
    <source>
        <dbReference type="ARBA" id="ARBA00049209"/>
    </source>
</evidence>
<comment type="function">
    <text evidence="17">Catalyzes the dehydration of the S-form of NAD(P)HX at the expense of ADP, which is converted to AMP. Together with NAD(P)HX epimerase, which catalyzes the epimerization of the S- and R-forms, the enzyme allows the repair of both epimers of NAD(P)HX, a damaged form of NAD(P)H that is a result of enzymatic or heat-dependent hydration.</text>
</comment>
<dbReference type="InterPro" id="IPR036652">
    <property type="entry name" value="YjeF_N_dom_sf"/>
</dbReference>
<keyword evidence="12 17" id="KW-0456">Lyase</keyword>
<evidence type="ECO:0000256" key="8">
    <source>
        <dbReference type="ARBA" id="ARBA00022857"/>
    </source>
</evidence>